<evidence type="ECO:0000256" key="3">
    <source>
        <dbReference type="ARBA" id="ARBA00023239"/>
    </source>
</evidence>
<evidence type="ECO:0000256" key="2">
    <source>
        <dbReference type="ARBA" id="ARBA00022722"/>
    </source>
</evidence>
<keyword evidence="3" id="KW-0456">Lyase</keyword>
<organism evidence="6 7">
    <name type="scientific">Corchorus capsularis</name>
    <name type="common">Jute</name>
    <dbReference type="NCBI Taxonomy" id="210143"/>
    <lineage>
        <taxon>Eukaryota</taxon>
        <taxon>Viridiplantae</taxon>
        <taxon>Streptophyta</taxon>
        <taxon>Embryophyta</taxon>
        <taxon>Tracheophyta</taxon>
        <taxon>Spermatophyta</taxon>
        <taxon>Magnoliopsida</taxon>
        <taxon>eudicotyledons</taxon>
        <taxon>Gunneridae</taxon>
        <taxon>Pentapetalae</taxon>
        <taxon>rosids</taxon>
        <taxon>malvids</taxon>
        <taxon>Malvales</taxon>
        <taxon>Malvaceae</taxon>
        <taxon>Grewioideae</taxon>
        <taxon>Apeibeae</taxon>
        <taxon>Corchorus</taxon>
    </lineage>
</organism>
<dbReference type="InterPro" id="IPR018188">
    <property type="entry name" value="RNase_T2_His_AS_1"/>
</dbReference>
<keyword evidence="2" id="KW-0540">Nuclease</keyword>
<gene>
    <name evidence="6" type="ORF">CCACVL1_30520</name>
</gene>
<comment type="similarity">
    <text evidence="1 4">Belongs to the RNase T2 family.</text>
</comment>
<sequence length="232" mass="26568">MQKLLAIAVLASLVVSSTSAGFNFYKLSLIWPISRCNVIYFDCISPLPNYFTIHGLWPQFADDTPVPPYYQNSTCTTVTPTSPDNISVTLQPIQSHLSKRWPNLASYDIYLWMDEWEQHGMCSDYPNQPYDYFSAALDLARNPKYDPLKVMGIRPGAYVQVKTVLENVKRNVGAYPQIACNVDVGPSKLLQLWEIRFCFDRAMPPSRVRDCPKKLDGDCKQETDFISFPWYI</sequence>
<keyword evidence="5" id="KW-0732">Signal</keyword>
<evidence type="ECO:0000256" key="4">
    <source>
        <dbReference type="RuleBase" id="RU004328"/>
    </source>
</evidence>
<dbReference type="PANTHER" id="PTHR11240">
    <property type="entry name" value="RIBONUCLEASE T2"/>
    <property type="match status" value="1"/>
</dbReference>
<dbReference type="PANTHER" id="PTHR11240:SF46">
    <property type="entry name" value="INTRACELLULAR RIBONUCLEASE LX-LIKE"/>
    <property type="match status" value="1"/>
</dbReference>
<dbReference type="SUPFAM" id="SSF55895">
    <property type="entry name" value="Ribonuclease Rh-like"/>
    <property type="match status" value="1"/>
</dbReference>
<dbReference type="InterPro" id="IPR001568">
    <property type="entry name" value="RNase_T2-like"/>
</dbReference>
<feature type="chain" id="PRO_5013045631" evidence="5">
    <location>
        <begin position="21"/>
        <end position="232"/>
    </location>
</feature>
<dbReference type="Proteomes" id="UP000188268">
    <property type="component" value="Unassembled WGS sequence"/>
</dbReference>
<dbReference type="Gramene" id="OMO50302">
    <property type="protein sequence ID" value="OMO50302"/>
    <property type="gene ID" value="CCACVL1_30520"/>
</dbReference>
<dbReference type="EMBL" id="AWWV01016201">
    <property type="protein sequence ID" value="OMO50302.1"/>
    <property type="molecule type" value="Genomic_DNA"/>
</dbReference>
<feature type="signal peptide" evidence="5">
    <location>
        <begin position="1"/>
        <end position="20"/>
    </location>
</feature>
<dbReference type="GO" id="GO:0033897">
    <property type="term" value="F:ribonuclease T2 activity"/>
    <property type="evidence" value="ECO:0007669"/>
    <property type="project" value="InterPro"/>
</dbReference>
<dbReference type="GO" id="GO:0005576">
    <property type="term" value="C:extracellular region"/>
    <property type="evidence" value="ECO:0007669"/>
    <property type="project" value="TreeGrafter"/>
</dbReference>
<dbReference type="OMA" id="KHGTCVQ"/>
<dbReference type="OrthoDB" id="1884050at2759"/>
<dbReference type="Gene3D" id="3.90.730.10">
    <property type="entry name" value="Ribonuclease T2-like"/>
    <property type="match status" value="1"/>
</dbReference>
<keyword evidence="7" id="KW-1185">Reference proteome</keyword>
<evidence type="ECO:0000256" key="1">
    <source>
        <dbReference type="ARBA" id="ARBA00007469"/>
    </source>
</evidence>
<name>A0A1R3FWS3_COCAP</name>
<keyword evidence="2" id="KW-0378">Hydrolase</keyword>
<comment type="caution">
    <text evidence="6">The sequence shown here is derived from an EMBL/GenBank/DDBJ whole genome shotgun (WGS) entry which is preliminary data.</text>
</comment>
<evidence type="ECO:0000256" key="5">
    <source>
        <dbReference type="SAM" id="SignalP"/>
    </source>
</evidence>
<dbReference type="GO" id="GO:0006401">
    <property type="term" value="P:RNA catabolic process"/>
    <property type="evidence" value="ECO:0007669"/>
    <property type="project" value="TreeGrafter"/>
</dbReference>
<evidence type="ECO:0000313" key="6">
    <source>
        <dbReference type="EMBL" id="OMO50302.1"/>
    </source>
</evidence>
<proteinExistence type="inferred from homology"/>
<dbReference type="InterPro" id="IPR036430">
    <property type="entry name" value="RNase_T2-like_sf"/>
</dbReference>
<evidence type="ECO:0000313" key="7">
    <source>
        <dbReference type="Proteomes" id="UP000188268"/>
    </source>
</evidence>
<protein>
    <submittedName>
        <fullName evidence="6">Ribonuclease T2-like protein</fullName>
    </submittedName>
</protein>
<accession>A0A1R3FWS3</accession>
<dbReference type="AlphaFoldDB" id="A0A1R3FWS3"/>
<dbReference type="GO" id="GO:0003723">
    <property type="term" value="F:RNA binding"/>
    <property type="evidence" value="ECO:0007669"/>
    <property type="project" value="InterPro"/>
</dbReference>
<reference evidence="6 7" key="1">
    <citation type="submission" date="2013-09" db="EMBL/GenBank/DDBJ databases">
        <title>Corchorus capsularis genome sequencing.</title>
        <authorList>
            <person name="Alam M."/>
            <person name="Haque M.S."/>
            <person name="Islam M.S."/>
            <person name="Emdad E.M."/>
            <person name="Islam M.M."/>
            <person name="Ahmed B."/>
            <person name="Halim A."/>
            <person name="Hossen Q.M.M."/>
            <person name="Hossain M.Z."/>
            <person name="Ahmed R."/>
            <person name="Khan M.M."/>
            <person name="Islam R."/>
            <person name="Rashid M.M."/>
            <person name="Khan S.A."/>
            <person name="Rahman M.S."/>
            <person name="Alam M."/>
        </authorList>
    </citation>
    <scope>NUCLEOTIDE SEQUENCE [LARGE SCALE GENOMIC DNA]</scope>
    <source>
        <strain evidence="7">cv. CVL-1</strain>
        <tissue evidence="6">Whole seedling</tissue>
    </source>
</reference>
<dbReference type="Pfam" id="PF00445">
    <property type="entry name" value="Ribonuclease_T2"/>
    <property type="match status" value="1"/>
</dbReference>
<dbReference type="PROSITE" id="PS00530">
    <property type="entry name" value="RNASE_T2_1"/>
    <property type="match status" value="1"/>
</dbReference>